<evidence type="ECO:0000256" key="5">
    <source>
        <dbReference type="SAM" id="MobiDB-lite"/>
    </source>
</evidence>
<keyword evidence="9" id="KW-1185">Reference proteome</keyword>
<dbReference type="GO" id="GO:0008610">
    <property type="term" value="P:lipid biosynthetic process"/>
    <property type="evidence" value="ECO:0007669"/>
    <property type="project" value="InterPro"/>
</dbReference>
<dbReference type="GO" id="GO:0005506">
    <property type="term" value="F:iron ion binding"/>
    <property type="evidence" value="ECO:0007669"/>
    <property type="project" value="InterPro"/>
</dbReference>
<feature type="region of interest" description="Disordered" evidence="5">
    <location>
        <begin position="339"/>
        <end position="360"/>
    </location>
</feature>
<dbReference type="EMBL" id="CP063406">
    <property type="protein sequence ID" value="QSZ31683.1"/>
    <property type="molecule type" value="Genomic_DNA"/>
</dbReference>
<organism evidence="8 9">
    <name type="scientific">Monilinia vaccinii-corymbosi</name>
    <dbReference type="NCBI Taxonomy" id="61207"/>
    <lineage>
        <taxon>Eukaryota</taxon>
        <taxon>Fungi</taxon>
        <taxon>Dikarya</taxon>
        <taxon>Ascomycota</taxon>
        <taxon>Pezizomycotina</taxon>
        <taxon>Leotiomycetes</taxon>
        <taxon>Helotiales</taxon>
        <taxon>Sclerotiniaceae</taxon>
        <taxon>Monilinia</taxon>
    </lineage>
</organism>
<keyword evidence="2 6" id="KW-0812">Transmembrane</keyword>
<dbReference type="InterPro" id="IPR006694">
    <property type="entry name" value="Fatty_acid_hydroxylase"/>
</dbReference>
<protein>
    <recommendedName>
        <fullName evidence="7">Fatty acid hydroxylase domain-containing protein</fullName>
    </recommendedName>
</protein>
<sequence length="360" mass="41190">MSNLTGTSSFPSATPCTLYPRPSILTGIPDHTLGVVLPTLVYVAGSIVFYIFNELELFSSYRIHPFKDELHRNRVSRLSCLLNVIRYHVIQIGIGFLLTYNDEPELVEVGGCEIYQWTLRVRKCFMAIPWALTLSGLDTQRLASIFHKTPLLSHFLENGQNILSNPIFTAMEWNLARLIVSLIIPAVQFLVYLAVVDTWIYFLHRLCHVNKTLYRIVHAQHHQLYVPYAYGAVYAHWLETIFLDILSFVLANTIAGTSVRQGMIFSSLTTLKTIGDHCGYVFPKDPFGWINGNNAKFHDLHHQSWGLKHNFSTYTVFWDKLLGTEWTDVPGADMRYSRTHESAQARREKDEVTVAHTKVD</sequence>
<evidence type="ECO:0000313" key="8">
    <source>
        <dbReference type="EMBL" id="QSZ31683.1"/>
    </source>
</evidence>
<feature type="transmembrane region" description="Helical" evidence="6">
    <location>
        <begin position="178"/>
        <end position="202"/>
    </location>
</feature>
<keyword evidence="4 6" id="KW-0472">Membrane</keyword>
<comment type="subcellular location">
    <subcellularLocation>
        <location evidence="1">Membrane</location>
    </subcellularLocation>
</comment>
<evidence type="ECO:0000313" key="9">
    <source>
        <dbReference type="Proteomes" id="UP000672032"/>
    </source>
</evidence>
<dbReference type="GO" id="GO:0016491">
    <property type="term" value="F:oxidoreductase activity"/>
    <property type="evidence" value="ECO:0007669"/>
    <property type="project" value="InterPro"/>
</dbReference>
<feature type="domain" description="Fatty acid hydroxylase" evidence="7">
    <location>
        <begin position="189"/>
        <end position="324"/>
    </location>
</feature>
<dbReference type="GO" id="GO:0016020">
    <property type="term" value="C:membrane"/>
    <property type="evidence" value="ECO:0007669"/>
    <property type="project" value="UniProtKB-SubCell"/>
</dbReference>
<reference evidence="8" key="1">
    <citation type="submission" date="2020-10" db="EMBL/GenBank/DDBJ databases">
        <title>Genome Sequence of Monilinia vaccinii-corymbosi Sheds Light on Mummy Berry Disease Infection of Blueberry and Mating Type.</title>
        <authorList>
            <person name="Yow A.G."/>
            <person name="Zhang Y."/>
            <person name="Bansal K."/>
            <person name="Eacker S.M."/>
            <person name="Sullivan S."/>
            <person name="Liachko I."/>
            <person name="Cubeta M.A."/>
            <person name="Rollins J.A."/>
            <person name="Ashrafi H."/>
        </authorList>
    </citation>
    <scope>NUCLEOTIDE SEQUENCE</scope>
    <source>
        <strain evidence="8">RL-1</strain>
    </source>
</reference>
<gene>
    <name evidence="8" type="ORF">DSL72_001250</name>
</gene>
<keyword evidence="3 6" id="KW-1133">Transmembrane helix</keyword>
<dbReference type="Proteomes" id="UP000672032">
    <property type="component" value="Chromosome 2"/>
</dbReference>
<accession>A0A8A3P1I0</accession>
<name>A0A8A3P1I0_9HELO</name>
<proteinExistence type="predicted"/>
<evidence type="ECO:0000259" key="7">
    <source>
        <dbReference type="Pfam" id="PF04116"/>
    </source>
</evidence>
<dbReference type="PANTHER" id="PTHR11863">
    <property type="entry name" value="STEROL DESATURASE"/>
    <property type="match status" value="1"/>
</dbReference>
<dbReference type="InterPro" id="IPR050307">
    <property type="entry name" value="Sterol_Desaturase_Related"/>
</dbReference>
<dbReference type="Pfam" id="PF04116">
    <property type="entry name" value="FA_hydroxylase"/>
    <property type="match status" value="1"/>
</dbReference>
<evidence type="ECO:0000256" key="1">
    <source>
        <dbReference type="ARBA" id="ARBA00004370"/>
    </source>
</evidence>
<evidence type="ECO:0000256" key="6">
    <source>
        <dbReference type="SAM" id="Phobius"/>
    </source>
</evidence>
<evidence type="ECO:0000256" key="3">
    <source>
        <dbReference type="ARBA" id="ARBA00022989"/>
    </source>
</evidence>
<feature type="transmembrane region" description="Helical" evidence="6">
    <location>
        <begin position="32"/>
        <end position="52"/>
    </location>
</feature>
<dbReference type="AlphaFoldDB" id="A0A8A3P1I0"/>
<evidence type="ECO:0000256" key="4">
    <source>
        <dbReference type="ARBA" id="ARBA00023136"/>
    </source>
</evidence>
<dbReference type="OrthoDB" id="408954at2759"/>
<evidence type="ECO:0000256" key="2">
    <source>
        <dbReference type="ARBA" id="ARBA00022692"/>
    </source>
</evidence>